<dbReference type="PROSITE" id="PS50835">
    <property type="entry name" value="IG_LIKE"/>
    <property type="match status" value="1"/>
</dbReference>
<evidence type="ECO:0000256" key="1">
    <source>
        <dbReference type="ARBA" id="ARBA00022614"/>
    </source>
</evidence>
<feature type="region of interest" description="Disordered" evidence="5">
    <location>
        <begin position="318"/>
        <end position="341"/>
    </location>
</feature>
<dbReference type="PANTHER" id="PTHR24366">
    <property type="entry name" value="IG(IMMUNOGLOBULIN) AND LRR(LEUCINE RICH REPEAT) DOMAINS"/>
    <property type="match status" value="1"/>
</dbReference>
<dbReference type="Pfam" id="PF13855">
    <property type="entry name" value="LRR_8"/>
    <property type="match status" value="2"/>
</dbReference>
<dbReference type="InterPro" id="IPR003599">
    <property type="entry name" value="Ig_sub"/>
</dbReference>
<dbReference type="PROSITE" id="PS51450">
    <property type="entry name" value="LRR"/>
    <property type="match status" value="1"/>
</dbReference>
<keyword evidence="10" id="KW-1185">Reference proteome</keyword>
<reference evidence="9 10" key="1">
    <citation type="submission" date="2019-04" db="EMBL/GenBank/DDBJ databases">
        <authorList>
            <consortium name="Wellcome Sanger Institute Data Sharing"/>
        </authorList>
    </citation>
    <scope>NUCLEOTIDE SEQUENCE [LARGE SCALE GENOMIC DNA]</scope>
</reference>
<feature type="chain" id="PRO_5034225436" evidence="7">
    <location>
        <begin position="24"/>
        <end position="572"/>
    </location>
</feature>
<dbReference type="InterPro" id="IPR003591">
    <property type="entry name" value="Leu-rich_rpt_typical-subtyp"/>
</dbReference>
<keyword evidence="6" id="KW-0812">Transmembrane</keyword>
<dbReference type="AlphaFoldDB" id="A0A8C9RZF0"/>
<feature type="transmembrane region" description="Helical" evidence="6">
    <location>
        <begin position="439"/>
        <end position="459"/>
    </location>
</feature>
<organism evidence="9 10">
    <name type="scientific">Scleropages formosus</name>
    <name type="common">Asian bonytongue</name>
    <name type="synonym">Osteoglossum formosum</name>
    <dbReference type="NCBI Taxonomy" id="113540"/>
    <lineage>
        <taxon>Eukaryota</taxon>
        <taxon>Metazoa</taxon>
        <taxon>Chordata</taxon>
        <taxon>Craniata</taxon>
        <taxon>Vertebrata</taxon>
        <taxon>Euteleostomi</taxon>
        <taxon>Actinopterygii</taxon>
        <taxon>Neopterygii</taxon>
        <taxon>Teleostei</taxon>
        <taxon>Osteoglossocephala</taxon>
        <taxon>Osteoglossomorpha</taxon>
        <taxon>Osteoglossiformes</taxon>
        <taxon>Osteoglossidae</taxon>
        <taxon>Scleropages</taxon>
    </lineage>
</organism>
<evidence type="ECO:0000259" key="8">
    <source>
        <dbReference type="PROSITE" id="PS50835"/>
    </source>
</evidence>
<dbReference type="GeneTree" id="ENSGT00940000160141"/>
<dbReference type="Ensembl" id="ENSSFOT00015021838.2">
    <property type="protein sequence ID" value="ENSSFOP00015021597.1"/>
    <property type="gene ID" value="ENSSFOG00015013903.2"/>
</dbReference>
<dbReference type="InterPro" id="IPR032675">
    <property type="entry name" value="LRR_dom_sf"/>
</dbReference>
<accession>A0A8C9RZF0</accession>
<evidence type="ECO:0000256" key="4">
    <source>
        <dbReference type="ARBA" id="ARBA00023157"/>
    </source>
</evidence>
<evidence type="ECO:0000256" key="5">
    <source>
        <dbReference type="SAM" id="MobiDB-lite"/>
    </source>
</evidence>
<dbReference type="SMART" id="SM00013">
    <property type="entry name" value="LRRNT"/>
    <property type="match status" value="1"/>
</dbReference>
<reference evidence="9" key="2">
    <citation type="submission" date="2025-08" db="UniProtKB">
        <authorList>
            <consortium name="Ensembl"/>
        </authorList>
    </citation>
    <scope>IDENTIFICATION</scope>
</reference>
<evidence type="ECO:0000256" key="6">
    <source>
        <dbReference type="SAM" id="Phobius"/>
    </source>
</evidence>
<dbReference type="FunFam" id="3.80.10.10:FF:000184">
    <property type="entry name" value="leucine-rich repeat-containing protein 24"/>
    <property type="match status" value="1"/>
</dbReference>
<dbReference type="SUPFAM" id="SSF52058">
    <property type="entry name" value="L domain-like"/>
    <property type="match status" value="1"/>
</dbReference>
<dbReference type="SUPFAM" id="SSF48726">
    <property type="entry name" value="Immunoglobulin"/>
    <property type="match status" value="1"/>
</dbReference>
<dbReference type="PANTHER" id="PTHR24366:SF129">
    <property type="entry name" value="LEUCINE RICH REPEAT CONTAINING 24"/>
    <property type="match status" value="1"/>
</dbReference>
<feature type="domain" description="Ig-like" evidence="8">
    <location>
        <begin position="261"/>
        <end position="381"/>
    </location>
</feature>
<dbReference type="InterPro" id="IPR003598">
    <property type="entry name" value="Ig_sub2"/>
</dbReference>
<dbReference type="InterPro" id="IPR000372">
    <property type="entry name" value="LRRNT"/>
</dbReference>
<dbReference type="InterPro" id="IPR013783">
    <property type="entry name" value="Ig-like_fold"/>
</dbReference>
<dbReference type="Pfam" id="PF13927">
    <property type="entry name" value="Ig_3"/>
    <property type="match status" value="1"/>
</dbReference>
<reference evidence="9" key="3">
    <citation type="submission" date="2025-09" db="UniProtKB">
        <authorList>
            <consortium name="Ensembl"/>
        </authorList>
    </citation>
    <scope>IDENTIFICATION</scope>
</reference>
<keyword evidence="1" id="KW-0433">Leucine-rich repeat</keyword>
<dbReference type="InterPro" id="IPR007110">
    <property type="entry name" value="Ig-like_dom"/>
</dbReference>
<keyword evidence="6" id="KW-1133">Transmembrane helix</keyword>
<dbReference type="FunFam" id="3.80.10.10:FF:000082">
    <property type="entry name" value="Leucine-rich repeat-containing 24"/>
    <property type="match status" value="1"/>
</dbReference>
<dbReference type="InterPro" id="IPR001611">
    <property type="entry name" value="Leu-rich_rpt"/>
</dbReference>
<dbReference type="InterPro" id="IPR036179">
    <property type="entry name" value="Ig-like_dom_sf"/>
</dbReference>
<feature type="signal peptide" evidence="7">
    <location>
        <begin position="1"/>
        <end position="23"/>
    </location>
</feature>
<evidence type="ECO:0000313" key="9">
    <source>
        <dbReference type="Ensembl" id="ENSSFOP00015021597.1"/>
    </source>
</evidence>
<gene>
    <name evidence="9" type="primary">LRRC24</name>
    <name evidence="9" type="synonym">LOC108929565</name>
</gene>
<dbReference type="SMART" id="SM00369">
    <property type="entry name" value="LRR_TYP"/>
    <property type="match status" value="5"/>
</dbReference>
<keyword evidence="6" id="KW-0472">Membrane</keyword>
<keyword evidence="3" id="KW-0677">Repeat</keyword>
<dbReference type="SMART" id="SM00082">
    <property type="entry name" value="LRRCT"/>
    <property type="match status" value="1"/>
</dbReference>
<dbReference type="OrthoDB" id="8400687at2759"/>
<evidence type="ECO:0000256" key="3">
    <source>
        <dbReference type="ARBA" id="ARBA00022737"/>
    </source>
</evidence>
<sequence length="572" mass="63013">MSVSLLTLVLLPLWGLYAPPTLGCPSVCRCYSLTVECGSMGLREFPRNIPPITQTIFLQDNAIGQIRQQDLSQLPDLRYLYLQHNGLSALEPGAFRGQGQLLELALNGNRIHLVTPDVFQGLAHLRVLYLAGNQITRLQDFTFRGLQRLQELHLQENSVEVLGEQALAGLGSLALLDLSRNNLRTISQASLEPLVSLQVLRVTGNPWRCDCALHWLRTWIDEEGQRLLSSTDRRLVCAEPPRLSHLSLVEVPRNSLVCIPPAVRLQPRRRSVRPGESLRVSCQASGYPQPQVTWRKASQDRTQLSARGSAPDVAAVLPEPETTARTGAAADNQAEGERFDPDTGSGMLFLSNVTEAHAGLYECEAWNAGGVARVTFHLSVSASPSSSSSSSSSSVSVSSSPWRPWLHPAHPVLTDVSREPLYALGSMDFNALGAATQTAIAAGIALLALTALLLVVMIYSRHQQRQKGHQEESVLYVNDYSDGPTTFAQLEEYRDERGHEMYVLNRSRPVLPPAQQCVPPPVESPQHRAPQPLRRMAGEGEEAAPMTDVEQEELFLSQSLLFEKQIAYEIHC</sequence>
<proteinExistence type="predicted"/>
<keyword evidence="4" id="KW-1015">Disulfide bond</keyword>
<name>A0A8C9RZF0_SCLFO</name>
<dbReference type="Proteomes" id="UP000694397">
    <property type="component" value="Chromosome 9"/>
</dbReference>
<evidence type="ECO:0000313" key="10">
    <source>
        <dbReference type="Proteomes" id="UP000694397"/>
    </source>
</evidence>
<dbReference type="SMART" id="SM00408">
    <property type="entry name" value="IGc2"/>
    <property type="match status" value="1"/>
</dbReference>
<evidence type="ECO:0000256" key="2">
    <source>
        <dbReference type="ARBA" id="ARBA00022729"/>
    </source>
</evidence>
<dbReference type="Gene3D" id="3.80.10.10">
    <property type="entry name" value="Ribonuclease Inhibitor"/>
    <property type="match status" value="2"/>
</dbReference>
<dbReference type="InterPro" id="IPR000483">
    <property type="entry name" value="Cys-rich_flank_reg_C"/>
</dbReference>
<keyword evidence="2 7" id="KW-0732">Signal</keyword>
<protein>
    <submittedName>
        <fullName evidence="9">Leucine rich repeat containing 24</fullName>
    </submittedName>
</protein>
<dbReference type="SMART" id="SM00409">
    <property type="entry name" value="IG"/>
    <property type="match status" value="1"/>
</dbReference>
<evidence type="ECO:0000256" key="7">
    <source>
        <dbReference type="SAM" id="SignalP"/>
    </source>
</evidence>
<dbReference type="KEGG" id="sfm:108929565"/>
<dbReference type="Gene3D" id="2.60.40.10">
    <property type="entry name" value="Immunoglobulins"/>
    <property type="match status" value="1"/>
</dbReference>